<dbReference type="KEGG" id="ccz:CCALI_01518"/>
<dbReference type="InParanoid" id="S0EV94"/>
<dbReference type="InterPro" id="IPR052018">
    <property type="entry name" value="PHP_domain"/>
</dbReference>
<feature type="domain" description="Polymerase/histidinol phosphatase N-terminal" evidence="1">
    <location>
        <begin position="37"/>
        <end position="102"/>
    </location>
</feature>
<reference evidence="3" key="1">
    <citation type="submission" date="2013-03" db="EMBL/GenBank/DDBJ databases">
        <title>Genome sequence of Chthonomonas calidirosea, the first sequenced genome from the Armatimonadetes phylum (formally candidate division OP10).</title>
        <authorList>
            <person name="Lee K.C.Y."/>
            <person name="Morgan X.C."/>
            <person name="Dunfield P.F."/>
            <person name="Tamas I."/>
            <person name="Houghton K.M."/>
            <person name="Vyssotski M."/>
            <person name="Ryan J.L.J."/>
            <person name="Lagutin K."/>
            <person name="McDonald I.R."/>
            <person name="Stott M.B."/>
        </authorList>
    </citation>
    <scope>NUCLEOTIDE SEQUENCE [LARGE SCALE GENOMIC DNA]</scope>
    <source>
        <strain evidence="3">DSM 23976 / ICMP 18418 / T49</strain>
    </source>
</reference>
<name>S0EV94_CHTCT</name>
<dbReference type="CDD" id="cd07438">
    <property type="entry name" value="PHP_HisPPase_AMP"/>
    <property type="match status" value="1"/>
</dbReference>
<dbReference type="Gene3D" id="3.20.20.140">
    <property type="entry name" value="Metal-dependent hydrolases"/>
    <property type="match status" value="1"/>
</dbReference>
<dbReference type="Gene3D" id="1.10.150.650">
    <property type="match status" value="1"/>
</dbReference>
<dbReference type="SMART" id="SM00481">
    <property type="entry name" value="POLIIIAc"/>
    <property type="match status" value="1"/>
</dbReference>
<evidence type="ECO:0000313" key="3">
    <source>
        <dbReference type="Proteomes" id="UP000014227"/>
    </source>
</evidence>
<dbReference type="InterPro" id="IPR016195">
    <property type="entry name" value="Pol/histidinol_Pase-like"/>
</dbReference>
<dbReference type="GO" id="GO:0035312">
    <property type="term" value="F:5'-3' DNA exonuclease activity"/>
    <property type="evidence" value="ECO:0007669"/>
    <property type="project" value="TreeGrafter"/>
</dbReference>
<dbReference type="EMBL" id="HF951689">
    <property type="protein sequence ID" value="CCW35334.1"/>
    <property type="molecule type" value="Genomic_DNA"/>
</dbReference>
<gene>
    <name evidence="2" type="ORF">CCALI_01518</name>
</gene>
<dbReference type="STRING" id="454171.CP488_02580"/>
<dbReference type="eggNOG" id="COG0613">
    <property type="taxonomic scope" value="Bacteria"/>
</dbReference>
<dbReference type="SUPFAM" id="SSF89550">
    <property type="entry name" value="PHP domain-like"/>
    <property type="match status" value="1"/>
</dbReference>
<evidence type="ECO:0000313" key="2">
    <source>
        <dbReference type="EMBL" id="CCW35334.1"/>
    </source>
</evidence>
<dbReference type="Pfam" id="PF02811">
    <property type="entry name" value="PHP"/>
    <property type="match status" value="1"/>
</dbReference>
<dbReference type="InterPro" id="IPR004013">
    <property type="entry name" value="PHP_dom"/>
</dbReference>
<evidence type="ECO:0000259" key="1">
    <source>
        <dbReference type="SMART" id="SM00481"/>
    </source>
</evidence>
<dbReference type="PANTHER" id="PTHR42924">
    <property type="entry name" value="EXONUCLEASE"/>
    <property type="match status" value="1"/>
</dbReference>
<dbReference type="InterPro" id="IPR003141">
    <property type="entry name" value="Pol/His_phosphatase_N"/>
</dbReference>
<dbReference type="AlphaFoldDB" id="S0EV94"/>
<proteinExistence type="predicted"/>
<keyword evidence="3" id="KW-1185">Reference proteome</keyword>
<accession>S0EV94</accession>
<sequence length="320" mass="34996">MLSHNVYGEWIGSKCPMQRDRERNEKQVRERRFQGGIDLHAHTTASDGDRSPTELVQLAKELGLAAVAVTDHDTVEGVEEALEAGQRYGIEVIPGIEISAVIDKGQCHLLGYFIDPASAQLRERLGVLRAARDARNRALVERLNQMGIPITLQAVAQEAQGELLARPHFAKVMVKLGVVSSVQEAFDRYLADGVLPGISKEKLPPEEAIALIHQAGGVAVLAHPNHLRRSPEAIEAQIRCYQAMGLDGIEARYSAHTPEDTARYLALAERLGLLTTGGSDFHGYSVKPQVHLGHVEGDRPAPYALLEPLRLCAEQHQTAC</sequence>
<dbReference type="Proteomes" id="UP000014227">
    <property type="component" value="Chromosome I"/>
</dbReference>
<dbReference type="HOGENOM" id="CLU_067347_1_0_0"/>
<protein>
    <submittedName>
        <fullName evidence="2">Predicted metal-dependent phosphoesterases (PHP family)</fullName>
    </submittedName>
</protein>
<dbReference type="PANTHER" id="PTHR42924:SF3">
    <property type="entry name" value="POLYMERASE_HISTIDINOL PHOSPHATASE N-TERMINAL DOMAIN-CONTAINING PROTEIN"/>
    <property type="match status" value="1"/>
</dbReference>
<dbReference type="GO" id="GO:0004534">
    <property type="term" value="F:5'-3' RNA exonuclease activity"/>
    <property type="evidence" value="ECO:0007669"/>
    <property type="project" value="TreeGrafter"/>
</dbReference>
<dbReference type="PATRIC" id="fig|1303518.3.peg.1555"/>
<organism evidence="2 3">
    <name type="scientific">Chthonomonas calidirosea (strain DSM 23976 / ICMP 18418 / T49)</name>
    <dbReference type="NCBI Taxonomy" id="1303518"/>
    <lineage>
        <taxon>Bacteria</taxon>
        <taxon>Bacillati</taxon>
        <taxon>Armatimonadota</taxon>
        <taxon>Chthonomonadia</taxon>
        <taxon>Chthonomonadales</taxon>
        <taxon>Chthonomonadaceae</taxon>
        <taxon>Chthonomonas</taxon>
    </lineage>
</organism>